<evidence type="ECO:0000256" key="1">
    <source>
        <dbReference type="SAM" id="Phobius"/>
    </source>
</evidence>
<sequence>MSWPDVYSEADRFWEEIRDPAPWIRGLLCLAISLPVGYVVHLITKCMPETPDLPRVYEIMEAWKEYKPIIFDPIFASSPVRAMRAMRIRSRNIAISKNSAPLLQLPNELLLEICDWVVFTCPYCEGSRCSNHWKARAARVNLISLSMTSRRMREVAASLLFDAVSINHGSWWRIERAFIAMERSAHPDRLAKTFTLYLRDLRLTNRTWLPRSTPKRLAMRLTAIEKLEKLELSFVSTSRQRDTFRAVFTNRKVVLPAVRTLVIGHTSEWLVPFCPNVKTVVLDRLFMRDRPHDDFESVVRLIYAARSANHLVHFEIKDRHLTLPLLVAIHKHIPHLTSLGTVHGDYGSGIDDWLSCLASFPTLRTVVMDGLADLNMGYNPPRCGTSLVRMGKEARAACYKDLEKQKQQALERLGRIMFVRVSALHELWVGDYDRAIVTRDQAGREWRHGSVHGHRFG</sequence>
<keyword evidence="1" id="KW-0472">Membrane</keyword>
<accession>A0AAJ0DDI4</accession>
<protein>
    <recommendedName>
        <fullName evidence="4">F-box domain-containing protein</fullName>
    </recommendedName>
</protein>
<dbReference type="AlphaFoldDB" id="A0AAJ0DDI4"/>
<feature type="transmembrane region" description="Helical" evidence="1">
    <location>
        <begin position="23"/>
        <end position="43"/>
    </location>
</feature>
<keyword evidence="3" id="KW-1185">Reference proteome</keyword>
<reference evidence="2" key="1">
    <citation type="submission" date="2023-04" db="EMBL/GenBank/DDBJ databases">
        <title>Black Yeasts Isolated from many extreme environments.</title>
        <authorList>
            <person name="Coleine C."/>
            <person name="Stajich J.E."/>
            <person name="Selbmann L."/>
        </authorList>
    </citation>
    <scope>NUCLEOTIDE SEQUENCE</scope>
    <source>
        <strain evidence="2">CCFEE 5312</strain>
    </source>
</reference>
<keyword evidence="1" id="KW-0812">Transmembrane</keyword>
<dbReference type="EMBL" id="JAWDJX010000023">
    <property type="protein sequence ID" value="KAK3051999.1"/>
    <property type="molecule type" value="Genomic_DNA"/>
</dbReference>
<evidence type="ECO:0008006" key="4">
    <source>
        <dbReference type="Google" id="ProtNLM"/>
    </source>
</evidence>
<gene>
    <name evidence="2" type="ORF">LTR09_006953</name>
</gene>
<name>A0AAJ0DDI4_9PEZI</name>
<keyword evidence="1" id="KW-1133">Transmembrane helix</keyword>
<comment type="caution">
    <text evidence="2">The sequence shown here is derived from an EMBL/GenBank/DDBJ whole genome shotgun (WGS) entry which is preliminary data.</text>
</comment>
<evidence type="ECO:0000313" key="3">
    <source>
        <dbReference type="Proteomes" id="UP001271007"/>
    </source>
</evidence>
<evidence type="ECO:0000313" key="2">
    <source>
        <dbReference type="EMBL" id="KAK3051999.1"/>
    </source>
</evidence>
<dbReference type="Proteomes" id="UP001271007">
    <property type="component" value="Unassembled WGS sequence"/>
</dbReference>
<proteinExistence type="predicted"/>
<organism evidence="2 3">
    <name type="scientific">Extremus antarcticus</name>
    <dbReference type="NCBI Taxonomy" id="702011"/>
    <lineage>
        <taxon>Eukaryota</taxon>
        <taxon>Fungi</taxon>
        <taxon>Dikarya</taxon>
        <taxon>Ascomycota</taxon>
        <taxon>Pezizomycotina</taxon>
        <taxon>Dothideomycetes</taxon>
        <taxon>Dothideomycetidae</taxon>
        <taxon>Mycosphaerellales</taxon>
        <taxon>Extremaceae</taxon>
        <taxon>Extremus</taxon>
    </lineage>
</organism>